<evidence type="ECO:0000313" key="1">
    <source>
        <dbReference type="EMBL" id="QBP17949.1"/>
    </source>
</evidence>
<protein>
    <submittedName>
        <fullName evidence="1">Uncharacterized protein</fullName>
    </submittedName>
</protein>
<evidence type="ECO:0000313" key="2">
    <source>
        <dbReference type="Proteomes" id="UP000294321"/>
    </source>
</evidence>
<dbReference type="KEGG" id="lji:ELX58_02020"/>
<gene>
    <name evidence="1" type="ORF">ELX58_02020</name>
</gene>
<dbReference type="Proteomes" id="UP000294321">
    <property type="component" value="Chromosome"/>
</dbReference>
<proteinExistence type="predicted"/>
<keyword evidence="2" id="KW-1185">Reference proteome</keyword>
<name>A0A4V1ALK8_9LACO</name>
<organism evidence="1 2">
    <name type="scientific">Acetilactobacillus jinshanensis</name>
    <dbReference type="NCBI Taxonomy" id="1720083"/>
    <lineage>
        <taxon>Bacteria</taxon>
        <taxon>Bacillati</taxon>
        <taxon>Bacillota</taxon>
        <taxon>Bacilli</taxon>
        <taxon>Lactobacillales</taxon>
        <taxon>Lactobacillaceae</taxon>
        <taxon>Acetilactobacillus</taxon>
    </lineage>
</organism>
<dbReference type="EMBL" id="CP034726">
    <property type="protein sequence ID" value="QBP17949.1"/>
    <property type="molecule type" value="Genomic_DNA"/>
</dbReference>
<reference evidence="2" key="1">
    <citation type="submission" date="2018-12" db="EMBL/GenBank/DDBJ databases">
        <title>A new species of lactobacillus.</title>
        <authorList>
            <person name="Jian Y."/>
            <person name="Xin L."/>
            <person name="Hong Z.J."/>
            <person name="Ming L.Z."/>
            <person name="Hong X.Z."/>
        </authorList>
    </citation>
    <scope>NUCLEOTIDE SEQUENCE [LARGE SCALE GENOMIC DNA]</scope>
    <source>
        <strain evidence="2">HSLZ-75</strain>
    </source>
</reference>
<sequence length="139" mass="15771">MANKQHILEITPGSSKFNNMVFQITKPMSDTLLQAMDYKGRHLQEIQKGIFVMPIYVKGKFNLFMIVGRLVAKDWVAAFSLAKVKHHKDVTAVTDLSDPFPTGMGLNMLGSRSPKSADHVLKYFQTLIEAKYGKWRLVK</sequence>
<dbReference type="AlphaFoldDB" id="A0A4V1ALK8"/>
<dbReference type="RefSeq" id="WP_133441495.1">
    <property type="nucleotide sequence ID" value="NZ_CP034726.1"/>
</dbReference>
<accession>A0A4V1ALK8</accession>
<dbReference type="OrthoDB" id="2305353at2"/>